<evidence type="ECO:0000313" key="1">
    <source>
        <dbReference type="EMBL" id="WIT13239.1"/>
    </source>
</evidence>
<dbReference type="PANTHER" id="PTHR33835">
    <property type="entry name" value="YALI0C07656P"/>
    <property type="match status" value="1"/>
</dbReference>
<dbReference type="KEGG" id="pais:PFX98_06405"/>
<dbReference type="AlphaFoldDB" id="A0AA95NFF2"/>
<protein>
    <submittedName>
        <fullName evidence="1">DUF4336 domain-containing protein</fullName>
    </submittedName>
</protein>
<dbReference type="Pfam" id="PF14234">
    <property type="entry name" value="DUF4336"/>
    <property type="match status" value="1"/>
</dbReference>
<organism evidence="1 2">
    <name type="scientific">Paucibacter sediminis</name>
    <dbReference type="NCBI Taxonomy" id="3019553"/>
    <lineage>
        <taxon>Bacteria</taxon>
        <taxon>Pseudomonadati</taxon>
        <taxon>Pseudomonadota</taxon>
        <taxon>Betaproteobacteria</taxon>
        <taxon>Burkholderiales</taxon>
        <taxon>Sphaerotilaceae</taxon>
        <taxon>Roseateles</taxon>
    </lineage>
</organism>
<accession>A0AA95NFF2</accession>
<dbReference type="RefSeq" id="WP_285234349.1">
    <property type="nucleotide sequence ID" value="NZ_CP116346.1"/>
</dbReference>
<sequence length="225" mass="25010">MLHRITDQLWHAQHRFHVNGLAVSSRMSVVQLPGGQLWLHSPVPISAALRAQLCELGEVRYIVAPSKTHHLFLADCAAAFPQAQLFGAPGLRAKRPELAGLQELPEPAAAPWAPALDWALFEGIPYANETVWFHRPSASLILTDLLQCWQHAGSWQARLYARLTGVHRQLAAPRTVRALVRDRAAARRSIERLLAWPFERVLLAHDATLEQDAHASVARALRALA</sequence>
<reference evidence="1" key="1">
    <citation type="submission" date="2023-01" db="EMBL/GenBank/DDBJ databases">
        <title>Whole genome sequence of Paucibacter sp. S2-9 isolated from pond sediment.</title>
        <authorList>
            <person name="Jung J.Y."/>
        </authorList>
    </citation>
    <scope>NUCLEOTIDE SEQUENCE</scope>
    <source>
        <strain evidence="1">S2-9</strain>
    </source>
</reference>
<dbReference type="InterPro" id="IPR025638">
    <property type="entry name" value="DUF4336"/>
</dbReference>
<dbReference type="Proteomes" id="UP001177769">
    <property type="component" value="Chromosome"/>
</dbReference>
<evidence type="ECO:0000313" key="2">
    <source>
        <dbReference type="Proteomes" id="UP001177769"/>
    </source>
</evidence>
<dbReference type="EMBL" id="CP116346">
    <property type="protein sequence ID" value="WIT13239.1"/>
    <property type="molecule type" value="Genomic_DNA"/>
</dbReference>
<gene>
    <name evidence="1" type="ORF">PFX98_06405</name>
</gene>
<dbReference type="SUPFAM" id="SSF56281">
    <property type="entry name" value="Metallo-hydrolase/oxidoreductase"/>
    <property type="match status" value="1"/>
</dbReference>
<dbReference type="InterPro" id="IPR036866">
    <property type="entry name" value="RibonucZ/Hydroxyglut_hydro"/>
</dbReference>
<keyword evidence="2" id="KW-1185">Reference proteome</keyword>
<proteinExistence type="predicted"/>
<dbReference type="PANTHER" id="PTHR33835:SF1">
    <property type="entry name" value="METALLO-BETA-LACTAMASE DOMAIN-CONTAINING PROTEIN"/>
    <property type="match status" value="1"/>
</dbReference>
<name>A0AA95NFF2_9BURK</name>